<dbReference type="InterPro" id="IPR006616">
    <property type="entry name" value="DM9_repeat"/>
</dbReference>
<reference evidence="1" key="1">
    <citation type="submission" date="2020-03" db="EMBL/GenBank/DDBJ databases">
        <title>Transcriptomic Profiling of the Digestive Tract of the Rat Flea, Xenopsylla cheopis, Following Blood Feeding and Infection with Yersinia pestis.</title>
        <authorList>
            <person name="Bland D.M."/>
            <person name="Martens C.A."/>
            <person name="Virtaneva K."/>
            <person name="Kanakabandi K."/>
            <person name="Long D."/>
            <person name="Rosenke R."/>
            <person name="Saturday G.A."/>
            <person name="Hoyt F.H."/>
            <person name="Bruno D.P."/>
            <person name="Ribeiro J.M.C."/>
            <person name="Hinnebusch J."/>
        </authorList>
    </citation>
    <scope>NUCLEOTIDE SEQUENCE</scope>
</reference>
<name>A0A6M2DP29_XENCH</name>
<dbReference type="SMART" id="SM00696">
    <property type="entry name" value="DM9"/>
    <property type="match status" value="2"/>
</dbReference>
<proteinExistence type="predicted"/>
<dbReference type="PANTHER" id="PTHR31649">
    <property type="entry name" value="AGAP009604-PA"/>
    <property type="match status" value="1"/>
</dbReference>
<protein>
    <submittedName>
        <fullName evidence="1">Protein of function</fullName>
    </submittedName>
</protein>
<dbReference type="EMBL" id="GIIL01004286">
    <property type="protein sequence ID" value="NOV48012.1"/>
    <property type="molecule type" value="Transcribed_RNA"/>
</dbReference>
<dbReference type="Pfam" id="PF11901">
    <property type="entry name" value="DM9"/>
    <property type="match status" value="1"/>
</dbReference>
<dbReference type="PANTHER" id="PTHR31649:SF10">
    <property type="entry name" value="IP19903P-RELATED"/>
    <property type="match status" value="1"/>
</dbReference>
<evidence type="ECO:0000313" key="1">
    <source>
        <dbReference type="EMBL" id="NOV48012.1"/>
    </source>
</evidence>
<sequence length="151" mass="16290">MADFRWVPTNSETCTGLRNTALRAGHENGGSTSLYVGRACYDGTILPAKVNLDTQKAYVCKDGIEIEVSEFEMYCGSQLIWMRAENGDVPQGAVSVGDSCGEEAFIGRARLGPCGEDIIIGKILPSQGACFVPFDGKEEAKTDYEVLVLVQ</sequence>
<dbReference type="AlphaFoldDB" id="A0A6M2DP29"/>
<organism evidence="1">
    <name type="scientific">Xenopsylla cheopis</name>
    <name type="common">Oriental rat flea</name>
    <name type="synonym">Pulex cheopis</name>
    <dbReference type="NCBI Taxonomy" id="163159"/>
    <lineage>
        <taxon>Eukaryota</taxon>
        <taxon>Metazoa</taxon>
        <taxon>Ecdysozoa</taxon>
        <taxon>Arthropoda</taxon>
        <taxon>Hexapoda</taxon>
        <taxon>Insecta</taxon>
        <taxon>Pterygota</taxon>
        <taxon>Neoptera</taxon>
        <taxon>Endopterygota</taxon>
        <taxon>Siphonaptera</taxon>
        <taxon>Pulicidae</taxon>
        <taxon>Xenopsyllinae</taxon>
        <taxon>Xenopsylla</taxon>
    </lineage>
</organism>
<accession>A0A6M2DP29</accession>